<gene>
    <name evidence="8" type="ORF">AT9943_LOCUS2270</name>
</gene>
<keyword evidence="3" id="KW-0560">Oxidoreductase</keyword>
<dbReference type="PANTHER" id="PTHR31136">
    <property type="entry name" value="DUF1338 DOMAIN-CONTAINING PROTEIN"/>
    <property type="match status" value="1"/>
</dbReference>
<evidence type="ECO:0000256" key="2">
    <source>
        <dbReference type="ARBA" id="ARBA00022964"/>
    </source>
</evidence>
<evidence type="ECO:0000256" key="5">
    <source>
        <dbReference type="ARBA" id="ARBA00035013"/>
    </source>
</evidence>
<evidence type="ECO:0000313" key="9">
    <source>
        <dbReference type="Proteomes" id="UP000516314"/>
    </source>
</evidence>
<organism evidence="8 9">
    <name type="scientific">Arabidopsis thaliana</name>
    <name type="common">Mouse-ear cress</name>
    <dbReference type="NCBI Taxonomy" id="3702"/>
    <lineage>
        <taxon>Eukaryota</taxon>
        <taxon>Viridiplantae</taxon>
        <taxon>Streptophyta</taxon>
        <taxon>Embryophyta</taxon>
        <taxon>Tracheophyta</taxon>
        <taxon>Spermatophyta</taxon>
        <taxon>Magnoliopsida</taxon>
        <taxon>eudicotyledons</taxon>
        <taxon>Gunneridae</taxon>
        <taxon>Pentapetalae</taxon>
        <taxon>rosids</taxon>
        <taxon>malvids</taxon>
        <taxon>Brassicales</taxon>
        <taxon>Brassicaceae</taxon>
        <taxon>Camelineae</taxon>
        <taxon>Arabidopsis</taxon>
    </lineage>
</organism>
<keyword evidence="2" id="KW-0223">Dioxygenase</keyword>
<sequence length="622" mass="70995">MGSLDLPYASSFKGGSETFLQNVFESILKTYLRKNPMAKTIWELVKSVDNEKISYDHFFFRTFKVDGYGIDSLASFFMDYGYKVGGRLDFPKKKVQVLWLSPPDVHFPDNGYGIGNGPLPRLVIAELLVEELSPESQEIIRKYLKPEGGKQAVLSSTLGSLIWEKPTSTDFNQLAKESEFAAWTLVYGYTMNHLAFAVHRLKHRFSDIKCVKEYFEEKGFELNKDGGVLKVSEDGLLLQVSAMSEKLVVEFADGVTQIVPASYIEFVERLVLPQFKDMPCDEIKEFHRREGLEQASAYHIMESTRFTANNSNMGSFDLPHSSSFKGESEIFLRNVFENILKTYLRKNPTAKTIWELVQSLDNEKICYDHFTFRTLKVDGYGIDSLSSFFMAYGYKIGGGLDFPKKKLRVLWFSPPDVHVPNDGHGLGNGPLPRLVIAEVLVDELSPESQGIIRKYLKQEGGKQAVLSSTLGSLIWEKPTWTDFKQLAKESEFAAWTLIHGYTMNHLAFAVHRFKHRFSDIKFVKQRLEEKGFKLNSDGEILKVSQDGLLFQVSSISERLPVTFADGVTETIPASYIEFTQRQVLPEFKDVPLDEIKEFHRREAFELDNANHVMESTRFTTKF</sequence>
<evidence type="ECO:0000256" key="3">
    <source>
        <dbReference type="ARBA" id="ARBA00023002"/>
    </source>
</evidence>
<comment type="similarity">
    <text evidence="5">Belongs to the 2-oxoadipate dioxygenase/decarboxylase family.</text>
</comment>
<dbReference type="InterPro" id="IPR009770">
    <property type="entry name" value="HGLS"/>
</dbReference>
<accession>A0A7G2DTF4</accession>
<dbReference type="Gene3D" id="3.10.180.50">
    <property type="match status" value="2"/>
</dbReference>
<dbReference type="Proteomes" id="UP000516314">
    <property type="component" value="Chromosome 1"/>
</dbReference>
<evidence type="ECO:0000256" key="1">
    <source>
        <dbReference type="ARBA" id="ARBA00001954"/>
    </source>
</evidence>
<reference evidence="8 9" key="1">
    <citation type="submission" date="2020-09" db="EMBL/GenBank/DDBJ databases">
        <authorList>
            <person name="Ashkenazy H."/>
        </authorList>
    </citation>
    <scope>NUCLEOTIDE SEQUENCE [LARGE SCALE GENOMIC DNA]</scope>
    <source>
        <strain evidence="9">cv. Cdm-0</strain>
    </source>
</reference>
<dbReference type="PANTHER" id="PTHR31136:SF3">
    <property type="entry name" value="2-OXOADIPATE DIOXYGENASE_DECARBOXYLASE"/>
    <property type="match status" value="1"/>
</dbReference>
<comment type="cofactor">
    <cofactor evidence="1">
        <name>Fe(2+)</name>
        <dbReference type="ChEBI" id="CHEBI:29033"/>
    </cofactor>
</comment>
<dbReference type="AlphaFoldDB" id="A0A7G2DTF4"/>
<keyword evidence="4" id="KW-0408">Iron</keyword>
<dbReference type="SMART" id="SM01150">
    <property type="entry name" value="DUF1338"/>
    <property type="match status" value="2"/>
</dbReference>
<proteinExistence type="inferred from homology"/>
<protein>
    <recommendedName>
        <fullName evidence="6">2-oxoadipate dioxygenase/decarboxylase</fullName>
        <ecNumber evidence="6">1.13.11.93</ecNumber>
    </recommendedName>
    <alternativeName>
        <fullName evidence="7">2-hydroxyglutarate synthase</fullName>
    </alternativeName>
</protein>
<evidence type="ECO:0000313" key="8">
    <source>
        <dbReference type="EMBL" id="CAD5313786.1"/>
    </source>
</evidence>
<dbReference type="Pfam" id="PF07063">
    <property type="entry name" value="HGLS"/>
    <property type="match status" value="2"/>
</dbReference>
<evidence type="ECO:0000256" key="7">
    <source>
        <dbReference type="ARBA" id="ARBA00035045"/>
    </source>
</evidence>
<dbReference type="EMBL" id="LR881466">
    <property type="protein sequence ID" value="CAD5313786.1"/>
    <property type="molecule type" value="Genomic_DNA"/>
</dbReference>
<dbReference type="EC" id="1.13.11.93" evidence="6"/>
<evidence type="ECO:0000256" key="4">
    <source>
        <dbReference type="ARBA" id="ARBA00023004"/>
    </source>
</evidence>
<evidence type="ECO:0000256" key="6">
    <source>
        <dbReference type="ARBA" id="ARBA00035023"/>
    </source>
</evidence>
<name>A0A7G2DTF4_ARATH</name>
<dbReference type="GO" id="GO:0051213">
    <property type="term" value="F:dioxygenase activity"/>
    <property type="evidence" value="ECO:0007669"/>
    <property type="project" value="UniProtKB-KW"/>
</dbReference>
<dbReference type="CDD" id="cd16350">
    <property type="entry name" value="VOC_like"/>
    <property type="match status" value="2"/>
</dbReference>